<dbReference type="PANTHER" id="PTHR23315">
    <property type="entry name" value="U BOX DOMAIN-CONTAINING"/>
    <property type="match status" value="1"/>
</dbReference>
<dbReference type="PaxDb" id="3827-XP_004490559.1"/>
<accession>A0A1S2XK57</accession>
<name>A0A1S2XK57_CICAR</name>
<dbReference type="InterPro" id="IPR011989">
    <property type="entry name" value="ARM-like"/>
</dbReference>
<evidence type="ECO:0000256" key="1">
    <source>
        <dbReference type="ARBA" id="ARBA00022737"/>
    </source>
</evidence>
<evidence type="ECO:0000256" key="3">
    <source>
        <dbReference type="PROSITE-ProRule" id="PRU00259"/>
    </source>
</evidence>
<dbReference type="PANTHER" id="PTHR23315:SF238">
    <property type="entry name" value="ARM REPEAT SUPERFAMILY PROTEIN"/>
    <property type="match status" value="1"/>
</dbReference>
<gene>
    <name evidence="6" type="primary">LOC101488700</name>
</gene>
<organism evidence="5 6">
    <name type="scientific">Cicer arietinum</name>
    <name type="common">Chickpea</name>
    <name type="synonym">Garbanzo</name>
    <dbReference type="NCBI Taxonomy" id="3827"/>
    <lineage>
        <taxon>Eukaryota</taxon>
        <taxon>Viridiplantae</taxon>
        <taxon>Streptophyta</taxon>
        <taxon>Embryophyta</taxon>
        <taxon>Tracheophyta</taxon>
        <taxon>Spermatophyta</taxon>
        <taxon>Magnoliopsida</taxon>
        <taxon>eudicotyledons</taxon>
        <taxon>Gunneridae</taxon>
        <taxon>Pentapetalae</taxon>
        <taxon>rosids</taxon>
        <taxon>fabids</taxon>
        <taxon>Fabales</taxon>
        <taxon>Fabaceae</taxon>
        <taxon>Papilionoideae</taxon>
        <taxon>50 kb inversion clade</taxon>
        <taxon>NPAAA clade</taxon>
        <taxon>Hologalegina</taxon>
        <taxon>IRL clade</taxon>
        <taxon>Cicereae</taxon>
        <taxon>Cicer</taxon>
    </lineage>
</organism>
<dbReference type="Proteomes" id="UP000087171">
    <property type="component" value="Chromosome Ca2"/>
</dbReference>
<dbReference type="eggNOG" id="KOG0167">
    <property type="taxonomic scope" value="Eukaryota"/>
</dbReference>
<dbReference type="RefSeq" id="XP_004490559.1">
    <property type="nucleotide sequence ID" value="XM_004490502.3"/>
</dbReference>
<protein>
    <submittedName>
        <fullName evidence="6">U-box domain-containing protein 4-like</fullName>
    </submittedName>
</protein>
<keyword evidence="1" id="KW-0677">Repeat</keyword>
<reference evidence="5" key="1">
    <citation type="journal article" date="2013" name="Nat. Biotechnol.">
        <title>Draft genome sequence of chickpea (Cicer arietinum) provides a resource for trait improvement.</title>
        <authorList>
            <person name="Varshney R.K."/>
            <person name="Song C."/>
            <person name="Saxena R.K."/>
            <person name="Azam S."/>
            <person name="Yu S."/>
            <person name="Sharpe A.G."/>
            <person name="Cannon S."/>
            <person name="Baek J."/>
            <person name="Rosen B.D."/>
            <person name="Tar'an B."/>
            <person name="Millan T."/>
            <person name="Zhang X."/>
            <person name="Ramsay L.D."/>
            <person name="Iwata A."/>
            <person name="Wang Y."/>
            <person name="Nelson W."/>
            <person name="Farmer A.D."/>
            <person name="Gaur P.M."/>
            <person name="Soderlund C."/>
            <person name="Penmetsa R.V."/>
            <person name="Xu C."/>
            <person name="Bharti A.K."/>
            <person name="He W."/>
            <person name="Winter P."/>
            <person name="Zhao S."/>
            <person name="Hane J.K."/>
            <person name="Carrasquilla-Garcia N."/>
            <person name="Condie J.A."/>
            <person name="Upadhyaya H.D."/>
            <person name="Luo M.C."/>
            <person name="Thudi M."/>
            <person name="Gowda C.L."/>
            <person name="Singh N.P."/>
            <person name="Lichtenzveig J."/>
            <person name="Gali K.K."/>
            <person name="Rubio J."/>
            <person name="Nadarajan N."/>
            <person name="Dolezel J."/>
            <person name="Bansal K.C."/>
            <person name="Xu X."/>
            <person name="Edwards D."/>
            <person name="Zhang G."/>
            <person name="Kahl G."/>
            <person name="Gil J."/>
            <person name="Singh K.B."/>
            <person name="Datta S.K."/>
            <person name="Jackson S.A."/>
            <person name="Wang J."/>
            <person name="Cook D.R."/>
        </authorList>
    </citation>
    <scope>NUCLEOTIDE SEQUENCE [LARGE SCALE GENOMIC DNA]</scope>
    <source>
        <strain evidence="5">cv. CDC Frontier</strain>
    </source>
</reference>
<dbReference type="OrthoDB" id="7537227at2759"/>
<dbReference type="SUPFAM" id="SSF48371">
    <property type="entry name" value="ARM repeat"/>
    <property type="match status" value="1"/>
</dbReference>
<dbReference type="InterPro" id="IPR058678">
    <property type="entry name" value="ARM_PUB"/>
</dbReference>
<keyword evidence="5" id="KW-1185">Reference proteome</keyword>
<dbReference type="FunFam" id="1.25.10.10:FF:000561">
    <property type="entry name" value="ARM repeat superfamily protein"/>
    <property type="match status" value="1"/>
</dbReference>
<evidence type="ECO:0000259" key="4">
    <source>
        <dbReference type="Pfam" id="PF25598"/>
    </source>
</evidence>
<dbReference type="AlphaFoldDB" id="A0A1S2XK57"/>
<feature type="domain" description="U-box" evidence="4">
    <location>
        <begin position="8"/>
        <end position="299"/>
    </location>
</feature>
<dbReference type="Gene3D" id="1.25.10.10">
    <property type="entry name" value="Leucine-rich Repeat Variant"/>
    <property type="match status" value="2"/>
</dbReference>
<feature type="repeat" description="ARM" evidence="3">
    <location>
        <begin position="48"/>
        <end position="76"/>
    </location>
</feature>
<proteinExistence type="predicted"/>
<sequence>MEAKRGAVQTLVSNLSSVSERTRINALCELRTMSMKDPETRPVISEAGTIPYLVETLYSSSHPAQQNAASTLRNLSLTEKETIMSTRGILDALAHVISHHSSTSSAAAVQASAATIHHLLSRVDDYRTVVGSKREIVYALIDILRCHHSSPPRTVKNALKALCAIALHPLNCAFMVQFGVVSDLFSLVVNDRRVGILEDATSVIAQVACCDESLEAFPKVSGIKLLTDLLHFPNDFSIRTMENAVCALLNLVRCGGDAMAGNVRNYFLNKYDGIVYVIDDGSSKMKKMATELLQVLLDEFGFSKMPHCNYS</sequence>
<evidence type="ECO:0000256" key="2">
    <source>
        <dbReference type="ARBA" id="ARBA00022786"/>
    </source>
</evidence>
<evidence type="ECO:0000313" key="6">
    <source>
        <dbReference type="RefSeq" id="XP_004490559.1"/>
    </source>
</evidence>
<dbReference type="InterPro" id="IPR000225">
    <property type="entry name" value="Armadillo"/>
</dbReference>
<evidence type="ECO:0000313" key="5">
    <source>
        <dbReference type="Proteomes" id="UP000087171"/>
    </source>
</evidence>
<dbReference type="SMART" id="SM00185">
    <property type="entry name" value="ARM"/>
    <property type="match status" value="4"/>
</dbReference>
<dbReference type="PROSITE" id="PS50176">
    <property type="entry name" value="ARM_REPEAT"/>
    <property type="match status" value="1"/>
</dbReference>
<dbReference type="Pfam" id="PF25598">
    <property type="entry name" value="ARM_PUB"/>
    <property type="match status" value="1"/>
</dbReference>
<dbReference type="KEGG" id="cam:101488700"/>
<dbReference type="STRING" id="3827.A0A1S2XK57"/>
<dbReference type="InterPro" id="IPR016024">
    <property type="entry name" value="ARM-type_fold"/>
</dbReference>
<dbReference type="GeneID" id="101488700"/>
<reference evidence="6" key="2">
    <citation type="submission" date="2025-08" db="UniProtKB">
        <authorList>
            <consortium name="RefSeq"/>
        </authorList>
    </citation>
    <scope>IDENTIFICATION</scope>
    <source>
        <tissue evidence="6">Etiolated seedlings</tissue>
    </source>
</reference>
<keyword evidence="2" id="KW-0833">Ubl conjugation pathway</keyword>